<keyword evidence="3" id="KW-1185">Reference proteome</keyword>
<comment type="caution">
    <text evidence="2">The sequence shown here is derived from an EMBL/GenBank/DDBJ whole genome shotgun (WGS) entry which is preliminary data.</text>
</comment>
<sequence>MFSFRSIPRCCFPSLLPLILQNAKCFPFNLPPPSLSRSKQEPRYYLLFKSVPGDRAAFFHASSSSSSSSSSLPSSGVVVNSDT</sequence>
<feature type="region of interest" description="Disordered" evidence="1">
    <location>
        <begin position="61"/>
        <end position="83"/>
    </location>
</feature>
<protein>
    <submittedName>
        <fullName evidence="2">Uncharacterized protein</fullName>
    </submittedName>
</protein>
<organism evidence="2 3">
    <name type="scientific">Portunus trituberculatus</name>
    <name type="common">Swimming crab</name>
    <name type="synonym">Neptunus trituberculatus</name>
    <dbReference type="NCBI Taxonomy" id="210409"/>
    <lineage>
        <taxon>Eukaryota</taxon>
        <taxon>Metazoa</taxon>
        <taxon>Ecdysozoa</taxon>
        <taxon>Arthropoda</taxon>
        <taxon>Crustacea</taxon>
        <taxon>Multicrustacea</taxon>
        <taxon>Malacostraca</taxon>
        <taxon>Eumalacostraca</taxon>
        <taxon>Eucarida</taxon>
        <taxon>Decapoda</taxon>
        <taxon>Pleocyemata</taxon>
        <taxon>Brachyura</taxon>
        <taxon>Eubrachyura</taxon>
        <taxon>Portunoidea</taxon>
        <taxon>Portunidae</taxon>
        <taxon>Portuninae</taxon>
        <taxon>Portunus</taxon>
    </lineage>
</organism>
<feature type="compositionally biased region" description="Low complexity" evidence="1">
    <location>
        <begin position="62"/>
        <end position="75"/>
    </location>
</feature>
<dbReference type="Proteomes" id="UP000324222">
    <property type="component" value="Unassembled WGS sequence"/>
</dbReference>
<name>A0A5B7GMA0_PORTR</name>
<proteinExistence type="predicted"/>
<evidence type="ECO:0000256" key="1">
    <source>
        <dbReference type="SAM" id="MobiDB-lite"/>
    </source>
</evidence>
<evidence type="ECO:0000313" key="2">
    <source>
        <dbReference type="EMBL" id="MPC60102.1"/>
    </source>
</evidence>
<reference evidence="2 3" key="1">
    <citation type="submission" date="2019-05" db="EMBL/GenBank/DDBJ databases">
        <title>Another draft genome of Portunus trituberculatus and its Hox gene families provides insights of decapod evolution.</title>
        <authorList>
            <person name="Jeong J.-H."/>
            <person name="Song I."/>
            <person name="Kim S."/>
            <person name="Choi T."/>
            <person name="Kim D."/>
            <person name="Ryu S."/>
            <person name="Kim W."/>
        </authorList>
    </citation>
    <scope>NUCLEOTIDE SEQUENCE [LARGE SCALE GENOMIC DNA]</scope>
    <source>
        <tissue evidence="2">Muscle</tissue>
    </source>
</reference>
<accession>A0A5B7GMA0</accession>
<dbReference type="EMBL" id="VSRR010017184">
    <property type="protein sequence ID" value="MPC60102.1"/>
    <property type="molecule type" value="Genomic_DNA"/>
</dbReference>
<dbReference type="AlphaFoldDB" id="A0A5B7GMA0"/>
<gene>
    <name evidence="2" type="ORF">E2C01_054139</name>
</gene>
<evidence type="ECO:0000313" key="3">
    <source>
        <dbReference type="Proteomes" id="UP000324222"/>
    </source>
</evidence>